<dbReference type="OrthoDB" id="10625200at2759"/>
<reference evidence="2" key="2">
    <citation type="submission" date="2020-01" db="EMBL/GenBank/DDBJ databases">
        <authorList>
            <person name="Korhonen P.K.K."/>
            <person name="Guangxu M.G."/>
            <person name="Wang T.W."/>
            <person name="Stroehlein A.J.S."/>
            <person name="Young N.D."/>
            <person name="Ang C.-S.A."/>
            <person name="Fernando D.W.F."/>
            <person name="Lu H.L."/>
            <person name="Taylor S.T."/>
            <person name="Ehtesham M.E.M."/>
            <person name="Najaraj S.H.N."/>
            <person name="Harsha G.H.G."/>
            <person name="Madugundu A.M."/>
            <person name="Renuse S.R."/>
            <person name="Holt D.H."/>
            <person name="Pandey A.P."/>
            <person name="Papenfuss A.P."/>
            <person name="Gasser R.B.G."/>
            <person name="Fischer K.F."/>
        </authorList>
    </citation>
    <scope>NUCLEOTIDE SEQUENCE</scope>
    <source>
        <strain evidence="2">SSS_KF_BRIS2020</strain>
    </source>
</reference>
<evidence type="ECO:0000313" key="2">
    <source>
        <dbReference type="EMBL" id="KAF7487782.1"/>
    </source>
</evidence>
<evidence type="ECO:0000313" key="3">
    <source>
        <dbReference type="EnsemblMetazoa" id="KAF7487782.1"/>
    </source>
</evidence>
<feature type="compositionally biased region" description="Polar residues" evidence="1">
    <location>
        <begin position="262"/>
        <end position="282"/>
    </location>
</feature>
<feature type="compositionally biased region" description="Acidic residues" evidence="1">
    <location>
        <begin position="212"/>
        <end position="225"/>
    </location>
</feature>
<dbReference type="EMBL" id="WVUK01000066">
    <property type="protein sequence ID" value="KAF7487782.1"/>
    <property type="molecule type" value="Genomic_DNA"/>
</dbReference>
<evidence type="ECO:0000256" key="1">
    <source>
        <dbReference type="SAM" id="MobiDB-lite"/>
    </source>
</evidence>
<feature type="region of interest" description="Disordered" evidence="1">
    <location>
        <begin position="1"/>
        <end position="83"/>
    </location>
</feature>
<feature type="compositionally biased region" description="Basic residues" evidence="1">
    <location>
        <begin position="131"/>
        <end position="141"/>
    </location>
</feature>
<feature type="compositionally biased region" description="Polar residues" evidence="1">
    <location>
        <begin position="54"/>
        <end position="64"/>
    </location>
</feature>
<sequence>MGKLLSCLKRKSSNEDSSNDEPIIVESKKISTKTTKKDRSIKFKRSKKCKENRNGSSKSGSAISTAKVRPMTQQSVENNRPKPVAFEITVDEKTKELTNTVIDTTSLKKNVDQINSNTTETNGDTDESRSKFHGKFPRRLPKLSSLGKNWSTTSEKKSTTTTENIMEKQKKAEEKRNEILEEKKQKARKFLEKMSNSNKSQDDSRSVHTNNDENEIEEDNNDDEGGGGGGVAEDGGKNDPNRIEENDENPIENKVIVMDLRTGNTGSTIEQEVTPSAPNLNV</sequence>
<feature type="region of interest" description="Disordered" evidence="1">
    <location>
        <begin position="105"/>
        <end position="282"/>
    </location>
</feature>
<dbReference type="EnsemblMetazoa" id="SSS_3258s_mrna">
    <property type="protein sequence ID" value="KAF7487782.1"/>
    <property type="gene ID" value="SSS_3258"/>
</dbReference>
<accession>A0A834V842</accession>
<dbReference type="Proteomes" id="UP000070412">
    <property type="component" value="Unassembled WGS sequence"/>
</dbReference>
<keyword evidence="4" id="KW-1185">Reference proteome</keyword>
<name>A0A834V842_SARSC</name>
<protein>
    <submittedName>
        <fullName evidence="2 3">Uncharacterized protein</fullName>
    </submittedName>
</protein>
<feature type="compositionally biased region" description="Basic and acidic residues" evidence="1">
    <location>
        <begin position="165"/>
        <end position="192"/>
    </location>
</feature>
<evidence type="ECO:0000313" key="4">
    <source>
        <dbReference type="Proteomes" id="UP000070412"/>
    </source>
</evidence>
<reference evidence="3" key="3">
    <citation type="submission" date="2022-06" db="UniProtKB">
        <authorList>
            <consortium name="EnsemblMetazoa"/>
        </authorList>
    </citation>
    <scope>IDENTIFICATION</scope>
</reference>
<dbReference type="AlphaFoldDB" id="A0A834V842"/>
<feature type="compositionally biased region" description="Polar residues" evidence="1">
    <location>
        <begin position="105"/>
        <end position="122"/>
    </location>
</feature>
<proteinExistence type="predicted"/>
<gene>
    <name evidence="2" type="ORF">SSS_3258</name>
</gene>
<reference evidence="4" key="1">
    <citation type="journal article" date="2020" name="PLoS Negl. Trop. Dis.">
        <title>High-quality nuclear genome for Sarcoptes scabiei-A critical resource for a neglected parasite.</title>
        <authorList>
            <person name="Korhonen P.K."/>
            <person name="Gasser R.B."/>
            <person name="Ma G."/>
            <person name="Wang T."/>
            <person name="Stroehlein A.J."/>
            <person name="Young N.D."/>
            <person name="Ang C.S."/>
            <person name="Fernando D.D."/>
            <person name="Lu H.C."/>
            <person name="Taylor S."/>
            <person name="Reynolds S.L."/>
            <person name="Mofiz E."/>
            <person name="Najaraj S.H."/>
            <person name="Gowda H."/>
            <person name="Madugundu A."/>
            <person name="Renuse S."/>
            <person name="Holt D."/>
            <person name="Pandey A."/>
            <person name="Papenfuss A.T."/>
            <person name="Fischer K."/>
        </authorList>
    </citation>
    <scope>NUCLEOTIDE SEQUENCE [LARGE SCALE GENOMIC DNA]</scope>
</reference>
<feature type="compositionally biased region" description="Basic and acidic residues" evidence="1">
    <location>
        <begin position="234"/>
        <end position="244"/>
    </location>
</feature>
<organism evidence="2">
    <name type="scientific">Sarcoptes scabiei</name>
    <name type="common">Itch mite</name>
    <name type="synonym">Acarus scabiei</name>
    <dbReference type="NCBI Taxonomy" id="52283"/>
    <lineage>
        <taxon>Eukaryota</taxon>
        <taxon>Metazoa</taxon>
        <taxon>Ecdysozoa</taxon>
        <taxon>Arthropoda</taxon>
        <taxon>Chelicerata</taxon>
        <taxon>Arachnida</taxon>
        <taxon>Acari</taxon>
        <taxon>Acariformes</taxon>
        <taxon>Sarcoptiformes</taxon>
        <taxon>Astigmata</taxon>
        <taxon>Psoroptidia</taxon>
        <taxon>Sarcoptoidea</taxon>
        <taxon>Sarcoptidae</taxon>
        <taxon>Sarcoptinae</taxon>
        <taxon>Sarcoptes</taxon>
    </lineage>
</organism>